<dbReference type="OrthoDB" id="8525200at2"/>
<dbReference type="AlphaFoldDB" id="A0A1G5SF08"/>
<dbReference type="Pfam" id="PF04340">
    <property type="entry name" value="DUF484"/>
    <property type="match status" value="1"/>
</dbReference>
<dbReference type="RefSeq" id="WP_090286379.1">
    <property type="nucleotide sequence ID" value="NZ_FMWO01000049.1"/>
</dbReference>
<dbReference type="STRING" id="51642.NSMM_410020"/>
<organism evidence="1 2">
    <name type="scientific">Nitrosomonas mobilis</name>
    <dbReference type="NCBI Taxonomy" id="51642"/>
    <lineage>
        <taxon>Bacteria</taxon>
        <taxon>Pseudomonadati</taxon>
        <taxon>Pseudomonadota</taxon>
        <taxon>Betaproteobacteria</taxon>
        <taxon>Nitrosomonadales</taxon>
        <taxon>Nitrosomonadaceae</taxon>
        <taxon>Nitrosomonas</taxon>
    </lineage>
</organism>
<reference evidence="1 2" key="1">
    <citation type="submission" date="2016-10" db="EMBL/GenBank/DDBJ databases">
        <authorList>
            <person name="de Groot N.N."/>
        </authorList>
    </citation>
    <scope>NUCLEOTIDE SEQUENCE [LARGE SCALE GENOMIC DNA]</scope>
    <source>
        <strain evidence="1">1</strain>
    </source>
</reference>
<dbReference type="InterPro" id="IPR007435">
    <property type="entry name" value="DUF484"/>
</dbReference>
<evidence type="ECO:0000313" key="2">
    <source>
        <dbReference type="Proteomes" id="UP000198729"/>
    </source>
</evidence>
<evidence type="ECO:0000313" key="1">
    <source>
        <dbReference type="EMBL" id="SCZ85785.1"/>
    </source>
</evidence>
<name>A0A1G5SF08_9PROT</name>
<gene>
    <name evidence="1" type="ORF">NSMM_410020</name>
</gene>
<dbReference type="Proteomes" id="UP000198729">
    <property type="component" value="Unassembled WGS sequence"/>
</dbReference>
<dbReference type="InterPro" id="IPR029016">
    <property type="entry name" value="GAF-like_dom_sf"/>
</dbReference>
<keyword evidence="2" id="KW-1185">Reference proteome</keyword>
<evidence type="ECO:0008006" key="3">
    <source>
        <dbReference type="Google" id="ProtNLM"/>
    </source>
</evidence>
<dbReference type="PANTHER" id="PTHR38765">
    <property type="entry name" value="DUF484 DOMAIN-CONTAINING PROTEIN"/>
    <property type="match status" value="1"/>
</dbReference>
<dbReference type="PANTHER" id="PTHR38765:SF1">
    <property type="entry name" value="DUF484 DOMAIN-CONTAINING PROTEIN"/>
    <property type="match status" value="1"/>
</dbReference>
<proteinExistence type="predicted"/>
<dbReference type="EMBL" id="FMWO01000049">
    <property type="protein sequence ID" value="SCZ85785.1"/>
    <property type="molecule type" value="Genomic_DNA"/>
</dbReference>
<sequence>MIKPEQVMQYLQDHPNFFAEHPTLLDSVQLSHLDEHANNDQVISITQRQVMMLRKKNELLQDKLLALIEIGEQNDAIGEKMHRLVVALLGFNSLTEMLHGLQYHLCEDFSIPHVALRLWQTDDLDPPLPASVVDTVSDQLRIVTAGLSQPRCGTDVDDEIKQWFGSDAQYLRSFALIPLKKTQHFGLLMLGSPEVERFYPDMGTLYLARLGELASSSVIRLMRQSPQTTADTDESTP</sequence>
<dbReference type="Gene3D" id="3.30.450.40">
    <property type="match status" value="1"/>
</dbReference>
<accession>A0A1G5SF08</accession>
<protein>
    <recommendedName>
        <fullName evidence="3">Phytochrome sensor protein</fullName>
    </recommendedName>
</protein>